<name>A0A4R6IFV7_9SPHI</name>
<protein>
    <submittedName>
        <fullName evidence="1">MerR-like DNA binding protein</fullName>
    </submittedName>
</protein>
<gene>
    <name evidence="1" type="ORF">CLV32_3629</name>
</gene>
<dbReference type="RefSeq" id="WP_133557944.1">
    <property type="nucleotide sequence ID" value="NZ_SNWM01000004.1"/>
</dbReference>
<dbReference type="AlphaFoldDB" id="A0A4R6IFV7"/>
<comment type="caution">
    <text evidence="1">The sequence shown here is derived from an EMBL/GenBank/DDBJ whole genome shotgun (WGS) entry which is preliminary data.</text>
</comment>
<proteinExistence type="predicted"/>
<dbReference type="OrthoDB" id="1494789at2"/>
<dbReference type="EMBL" id="SNWM01000004">
    <property type="protein sequence ID" value="TDO20992.1"/>
    <property type="molecule type" value="Genomic_DNA"/>
</dbReference>
<dbReference type="Pfam" id="PF13591">
    <property type="entry name" value="MerR_2"/>
    <property type="match status" value="1"/>
</dbReference>
<dbReference type="Proteomes" id="UP000295499">
    <property type="component" value="Unassembled WGS sequence"/>
</dbReference>
<organism evidence="1 2">
    <name type="scientific">Pedobacter duraquae</name>
    <dbReference type="NCBI Taxonomy" id="425511"/>
    <lineage>
        <taxon>Bacteria</taxon>
        <taxon>Pseudomonadati</taxon>
        <taxon>Bacteroidota</taxon>
        <taxon>Sphingobacteriia</taxon>
        <taxon>Sphingobacteriales</taxon>
        <taxon>Sphingobacteriaceae</taxon>
        <taxon>Pedobacter</taxon>
    </lineage>
</organism>
<accession>A0A4R6IFV7</accession>
<reference evidence="1 2" key="1">
    <citation type="submission" date="2019-03" db="EMBL/GenBank/DDBJ databases">
        <title>Genomic Encyclopedia of Archaeal and Bacterial Type Strains, Phase II (KMG-II): from individual species to whole genera.</title>
        <authorList>
            <person name="Goeker M."/>
        </authorList>
    </citation>
    <scope>NUCLEOTIDE SEQUENCE [LARGE SCALE GENOMIC DNA]</scope>
    <source>
        <strain evidence="1 2">DSM 19034</strain>
    </source>
</reference>
<sequence length="95" mass="11207">MTTALITIREYCGHYQIEPDFLVALEQGGLLAFTRVGEEQYIAEEQLPELETYIHFHYDLDINVEGIDAIRHLLLRVKEMDQEIHQLRNRLSIHE</sequence>
<keyword evidence="2" id="KW-1185">Reference proteome</keyword>
<evidence type="ECO:0000313" key="1">
    <source>
        <dbReference type="EMBL" id="TDO20992.1"/>
    </source>
</evidence>
<evidence type="ECO:0000313" key="2">
    <source>
        <dbReference type="Proteomes" id="UP000295499"/>
    </source>
</evidence>
<dbReference type="Gene3D" id="1.10.1660.10">
    <property type="match status" value="1"/>
</dbReference>